<organism evidence="1 2">
    <name type="scientific">Candidatus Zambryskibacteria bacterium RIFCSPLOWO2_01_FULL_45_21</name>
    <dbReference type="NCBI Taxonomy" id="1802761"/>
    <lineage>
        <taxon>Bacteria</taxon>
        <taxon>Candidatus Zambryskiibacteriota</taxon>
    </lineage>
</organism>
<dbReference type="PANTHER" id="PTHR44068">
    <property type="entry name" value="ZGC:194242"/>
    <property type="match status" value="1"/>
</dbReference>
<dbReference type="PANTHER" id="PTHR44068:SF11">
    <property type="entry name" value="GERANYL DIPHOSPHATE 2-C-METHYLTRANSFERASE"/>
    <property type="match status" value="1"/>
</dbReference>
<protein>
    <recommendedName>
        <fullName evidence="3">Methyltransferase domain-containing protein</fullName>
    </recommendedName>
</protein>
<dbReference type="AlphaFoldDB" id="A0A1G2U4R5"/>
<dbReference type="CDD" id="cd02440">
    <property type="entry name" value="AdoMet_MTases"/>
    <property type="match status" value="1"/>
</dbReference>
<reference evidence="1 2" key="1">
    <citation type="journal article" date="2016" name="Nat. Commun.">
        <title>Thousands of microbial genomes shed light on interconnected biogeochemical processes in an aquifer system.</title>
        <authorList>
            <person name="Anantharaman K."/>
            <person name="Brown C.T."/>
            <person name="Hug L.A."/>
            <person name="Sharon I."/>
            <person name="Castelle C.J."/>
            <person name="Probst A.J."/>
            <person name="Thomas B.C."/>
            <person name="Singh A."/>
            <person name="Wilkins M.J."/>
            <person name="Karaoz U."/>
            <person name="Brodie E.L."/>
            <person name="Williams K.H."/>
            <person name="Hubbard S.S."/>
            <person name="Banfield J.F."/>
        </authorList>
    </citation>
    <scope>NUCLEOTIDE SEQUENCE [LARGE SCALE GENOMIC DNA]</scope>
</reference>
<evidence type="ECO:0000313" key="2">
    <source>
        <dbReference type="Proteomes" id="UP000176800"/>
    </source>
</evidence>
<evidence type="ECO:0000313" key="1">
    <source>
        <dbReference type="EMBL" id="OHB04483.1"/>
    </source>
</evidence>
<dbReference type="Pfam" id="PF02353">
    <property type="entry name" value="CMAS"/>
    <property type="match status" value="1"/>
</dbReference>
<dbReference type="EMBL" id="MHWE01000006">
    <property type="protein sequence ID" value="OHB04483.1"/>
    <property type="molecule type" value="Genomic_DNA"/>
</dbReference>
<dbReference type="Proteomes" id="UP000176800">
    <property type="component" value="Unassembled WGS sequence"/>
</dbReference>
<proteinExistence type="predicted"/>
<dbReference type="InterPro" id="IPR050447">
    <property type="entry name" value="Erg6_SMT_methyltransf"/>
</dbReference>
<gene>
    <name evidence="1" type="ORF">A3B14_03570</name>
</gene>
<dbReference type="Gene3D" id="3.40.50.150">
    <property type="entry name" value="Vaccinia Virus protein VP39"/>
    <property type="match status" value="1"/>
</dbReference>
<comment type="caution">
    <text evidence="1">The sequence shown here is derived from an EMBL/GenBank/DDBJ whole genome shotgun (WGS) entry which is preliminary data.</text>
</comment>
<sequence>MSYNDKSQIIRHYDMVSPYYYSLWGEHLHHGYWETGKETKEEAQLALTKHLAKVAGIKHSSKILDVGCGFGASSIYLAKYLDAKCTGVTISPVQVSMAQNAAKKENALCEFLLMDAEKMEFNEPFDVIWSIESISHYTNTEK</sequence>
<dbReference type="SUPFAM" id="SSF53335">
    <property type="entry name" value="S-adenosyl-L-methionine-dependent methyltransferases"/>
    <property type="match status" value="1"/>
</dbReference>
<accession>A0A1G2U4R5</accession>
<evidence type="ECO:0008006" key="3">
    <source>
        <dbReference type="Google" id="ProtNLM"/>
    </source>
</evidence>
<name>A0A1G2U4R5_9BACT</name>
<dbReference type="InterPro" id="IPR029063">
    <property type="entry name" value="SAM-dependent_MTases_sf"/>
</dbReference>